<gene>
    <name evidence="1" type="ORF">IX84_14780</name>
</gene>
<keyword evidence="2" id="KW-1185">Reference proteome</keyword>
<evidence type="ECO:0000313" key="1">
    <source>
        <dbReference type="EMBL" id="KGE87477.1"/>
    </source>
</evidence>
<organism evidence="1 2">
    <name type="scientific">Phaeodactylibacter xiamenensis</name>
    <dbReference type="NCBI Taxonomy" id="1524460"/>
    <lineage>
        <taxon>Bacteria</taxon>
        <taxon>Pseudomonadati</taxon>
        <taxon>Bacteroidota</taxon>
        <taxon>Saprospiria</taxon>
        <taxon>Saprospirales</taxon>
        <taxon>Haliscomenobacteraceae</taxon>
        <taxon>Phaeodactylibacter</taxon>
    </lineage>
</organism>
<dbReference type="RefSeq" id="WP_044221897.1">
    <property type="nucleotide sequence ID" value="NZ_JBKAGJ010000044.1"/>
</dbReference>
<dbReference type="AlphaFoldDB" id="A0A098S8R8"/>
<reference evidence="1 2" key="1">
    <citation type="journal article" date="2014" name="Int. J. Syst. Evol. Microbiol.">
        <title>Phaeodactylibacter xiamenensis gen. nov., sp. nov., a member of the family Saprospiraceae isolated from the marine alga Phaeodactylum tricornutum.</title>
        <authorList>
            <person name="Chen Z.Jr."/>
            <person name="Lei X."/>
            <person name="Lai Q."/>
            <person name="Li Y."/>
            <person name="Zhang B."/>
            <person name="Zhang J."/>
            <person name="Zhang H."/>
            <person name="Yang L."/>
            <person name="Zheng W."/>
            <person name="Tian Y."/>
            <person name="Yu Z."/>
            <person name="Xu H.Jr."/>
            <person name="Zheng T."/>
        </authorList>
    </citation>
    <scope>NUCLEOTIDE SEQUENCE [LARGE SCALE GENOMIC DNA]</scope>
    <source>
        <strain evidence="1 2">KD52</strain>
    </source>
</reference>
<sequence>MYWVFWHFPVVFCQNLLGWPVSELDIINVGFSQKEFCFVNLFQGALSHFYNLVVPVLALQKMH</sequence>
<evidence type="ECO:0000313" key="2">
    <source>
        <dbReference type="Proteomes" id="UP000029736"/>
    </source>
</evidence>
<name>A0A098S8R8_9BACT</name>
<dbReference type="Proteomes" id="UP000029736">
    <property type="component" value="Unassembled WGS sequence"/>
</dbReference>
<proteinExistence type="predicted"/>
<dbReference type="EMBL" id="JPOS01000035">
    <property type="protein sequence ID" value="KGE87477.1"/>
    <property type="molecule type" value="Genomic_DNA"/>
</dbReference>
<protein>
    <submittedName>
        <fullName evidence="1">Uncharacterized protein</fullName>
    </submittedName>
</protein>
<accession>A0A098S8R8</accession>
<comment type="caution">
    <text evidence="1">The sequence shown here is derived from an EMBL/GenBank/DDBJ whole genome shotgun (WGS) entry which is preliminary data.</text>
</comment>